<dbReference type="PROSITE" id="PS50072">
    <property type="entry name" value="CSA_PPIASE_2"/>
    <property type="match status" value="1"/>
</dbReference>
<evidence type="ECO:0000313" key="5">
    <source>
        <dbReference type="EMBL" id="OEH79931.1"/>
    </source>
</evidence>
<dbReference type="Pfam" id="PF00160">
    <property type="entry name" value="Pro_isomerase"/>
    <property type="match status" value="1"/>
</dbReference>
<dbReference type="InterPro" id="IPR002130">
    <property type="entry name" value="Cyclophilin-type_PPIase_dom"/>
</dbReference>
<protein>
    <recommendedName>
        <fullName evidence="3">Peptidyl-prolyl cis-trans isomerase</fullName>
        <shortName evidence="3">PPIase</shortName>
        <ecNumber evidence="3">5.2.1.8</ecNumber>
    </recommendedName>
</protein>
<dbReference type="FunCoup" id="A0A1D3D8Z2">
    <property type="interactions" value="106"/>
</dbReference>
<dbReference type="FunFam" id="2.40.100.10:FF:000031">
    <property type="entry name" value="Peptidyl-prolyl cis-trans isomerase"/>
    <property type="match status" value="1"/>
</dbReference>
<dbReference type="Gene3D" id="2.40.100.10">
    <property type="entry name" value="Cyclophilin-like"/>
    <property type="match status" value="1"/>
</dbReference>
<evidence type="ECO:0000259" key="4">
    <source>
        <dbReference type="PROSITE" id="PS50072"/>
    </source>
</evidence>
<evidence type="ECO:0000256" key="3">
    <source>
        <dbReference type="RuleBase" id="RU363019"/>
    </source>
</evidence>
<dbReference type="InterPro" id="IPR020892">
    <property type="entry name" value="Cyclophilin-type_PPIase_CS"/>
</dbReference>
<keyword evidence="2 3" id="KW-0413">Isomerase</keyword>
<dbReference type="GO" id="GO:0003755">
    <property type="term" value="F:peptidyl-prolyl cis-trans isomerase activity"/>
    <property type="evidence" value="ECO:0007669"/>
    <property type="project" value="UniProtKB-UniRule"/>
</dbReference>
<proteinExistence type="inferred from homology"/>
<organism evidence="5 6">
    <name type="scientific">Cyclospora cayetanensis</name>
    <dbReference type="NCBI Taxonomy" id="88456"/>
    <lineage>
        <taxon>Eukaryota</taxon>
        <taxon>Sar</taxon>
        <taxon>Alveolata</taxon>
        <taxon>Apicomplexa</taxon>
        <taxon>Conoidasida</taxon>
        <taxon>Coccidia</taxon>
        <taxon>Eucoccidiorida</taxon>
        <taxon>Eimeriorina</taxon>
        <taxon>Eimeriidae</taxon>
        <taxon>Cyclospora</taxon>
    </lineage>
</organism>
<sequence>MGGPLGASQALRAPLSGHVRLPNPLVYLDVSVGSKNAGRLVFQLFADQLPITAENFRCLCTGETGLGYYMRPRWYKGSPFHRIIPGFMAQGGDFHRGDGYGGESIYGQFFRDEKYLYKHSKRGLLSMAKSKRHRHSASSQFFITFGPCHWLDGQHVVFGQLEDGEHTLSRIEAAGTKTGWVRCPVTIFDCGELQMNELRRVEADDSRAVPPLENAGLVLDPTNRPELYRHLSDTKVPPPIPAEATLAATTHLEEQRGRQPSGHRFLLLCRHYGLGEA</sequence>
<dbReference type="GO" id="GO:0016018">
    <property type="term" value="F:cyclosporin A binding"/>
    <property type="evidence" value="ECO:0007669"/>
    <property type="project" value="TreeGrafter"/>
</dbReference>
<dbReference type="VEuPathDB" id="ToxoDB:cyc_07826"/>
<comment type="function">
    <text evidence="3">PPIases accelerate the folding of proteins. It catalyzes the cis-trans isomerization of proline imidic peptide bonds in oligopeptides.</text>
</comment>
<dbReference type="GO" id="GO:0006457">
    <property type="term" value="P:protein folding"/>
    <property type="evidence" value="ECO:0007669"/>
    <property type="project" value="InterPro"/>
</dbReference>
<dbReference type="PROSITE" id="PS00170">
    <property type="entry name" value="CSA_PPIASE_1"/>
    <property type="match status" value="1"/>
</dbReference>
<dbReference type="AlphaFoldDB" id="A0A1D3D8Z2"/>
<evidence type="ECO:0000256" key="2">
    <source>
        <dbReference type="ARBA" id="ARBA00023235"/>
    </source>
</evidence>
<dbReference type="PRINTS" id="PR00153">
    <property type="entry name" value="CSAPPISMRASE"/>
</dbReference>
<dbReference type="InParanoid" id="A0A1D3D8Z2"/>
<comment type="similarity">
    <text evidence="3">Belongs to the cyclophilin-type PPIase family.</text>
</comment>
<evidence type="ECO:0000313" key="6">
    <source>
        <dbReference type="Proteomes" id="UP000095192"/>
    </source>
</evidence>
<evidence type="ECO:0000256" key="1">
    <source>
        <dbReference type="ARBA" id="ARBA00023110"/>
    </source>
</evidence>
<name>A0A1D3D8Z2_9EIME</name>
<dbReference type="PANTHER" id="PTHR11071:SF561">
    <property type="entry name" value="PEPTIDYL-PROLYL CIS-TRANS ISOMERASE D-RELATED"/>
    <property type="match status" value="1"/>
</dbReference>
<dbReference type="SUPFAM" id="SSF50891">
    <property type="entry name" value="Cyclophilin-like"/>
    <property type="match status" value="1"/>
</dbReference>
<dbReference type="EC" id="5.2.1.8" evidence="3"/>
<feature type="domain" description="PPIase cyclophilin-type" evidence="4">
    <location>
        <begin position="27"/>
        <end position="192"/>
    </location>
</feature>
<reference evidence="5 6" key="1">
    <citation type="journal article" date="2016" name="BMC Genomics">
        <title>Comparative genomics reveals Cyclospora cayetanensis possesses coccidia-like metabolism and invasion components but unique surface antigens.</title>
        <authorList>
            <person name="Liu S."/>
            <person name="Wang L."/>
            <person name="Zheng H."/>
            <person name="Xu Z."/>
            <person name="Roellig D.M."/>
            <person name="Li N."/>
            <person name="Frace M.A."/>
            <person name="Tang K."/>
            <person name="Arrowood M.J."/>
            <person name="Moss D.M."/>
            <person name="Zhang L."/>
            <person name="Feng Y."/>
            <person name="Xiao L."/>
        </authorList>
    </citation>
    <scope>NUCLEOTIDE SEQUENCE [LARGE SCALE GENOMIC DNA]</scope>
    <source>
        <strain evidence="5 6">CHN_HEN01</strain>
    </source>
</reference>
<dbReference type="GO" id="GO:0005737">
    <property type="term" value="C:cytoplasm"/>
    <property type="evidence" value="ECO:0007669"/>
    <property type="project" value="TreeGrafter"/>
</dbReference>
<comment type="catalytic activity">
    <reaction evidence="3">
        <text>[protein]-peptidylproline (omega=180) = [protein]-peptidylproline (omega=0)</text>
        <dbReference type="Rhea" id="RHEA:16237"/>
        <dbReference type="Rhea" id="RHEA-COMP:10747"/>
        <dbReference type="Rhea" id="RHEA-COMP:10748"/>
        <dbReference type="ChEBI" id="CHEBI:83833"/>
        <dbReference type="ChEBI" id="CHEBI:83834"/>
        <dbReference type="EC" id="5.2.1.8"/>
    </reaction>
</comment>
<dbReference type="EMBL" id="JROU02000235">
    <property type="protein sequence ID" value="OEH79931.1"/>
    <property type="molecule type" value="Genomic_DNA"/>
</dbReference>
<gene>
    <name evidence="5" type="ORF">cyc_07826</name>
</gene>
<keyword evidence="6" id="KW-1185">Reference proteome</keyword>
<comment type="caution">
    <text evidence="5">The sequence shown here is derived from an EMBL/GenBank/DDBJ whole genome shotgun (WGS) entry which is preliminary data.</text>
</comment>
<dbReference type="VEuPathDB" id="ToxoDB:LOC34623706"/>
<keyword evidence="1 3" id="KW-0697">Rotamase</keyword>
<dbReference type="Proteomes" id="UP000095192">
    <property type="component" value="Unassembled WGS sequence"/>
</dbReference>
<dbReference type="InterPro" id="IPR029000">
    <property type="entry name" value="Cyclophilin-like_dom_sf"/>
</dbReference>
<accession>A0A1D3D8Z2</accession>
<dbReference type="PANTHER" id="PTHR11071">
    <property type="entry name" value="PEPTIDYL-PROLYL CIS-TRANS ISOMERASE"/>
    <property type="match status" value="1"/>
</dbReference>